<feature type="compositionally biased region" description="Polar residues" evidence="2">
    <location>
        <begin position="284"/>
        <end position="294"/>
    </location>
</feature>
<organism evidence="3 4">
    <name type="scientific">Actinomortierella ambigua</name>
    <dbReference type="NCBI Taxonomy" id="1343610"/>
    <lineage>
        <taxon>Eukaryota</taxon>
        <taxon>Fungi</taxon>
        <taxon>Fungi incertae sedis</taxon>
        <taxon>Mucoromycota</taxon>
        <taxon>Mortierellomycotina</taxon>
        <taxon>Mortierellomycetes</taxon>
        <taxon>Mortierellales</taxon>
        <taxon>Mortierellaceae</taxon>
        <taxon>Actinomortierella</taxon>
    </lineage>
</organism>
<dbReference type="Proteomes" id="UP000807716">
    <property type="component" value="Unassembled WGS sequence"/>
</dbReference>
<evidence type="ECO:0000256" key="1">
    <source>
        <dbReference type="SAM" id="Coils"/>
    </source>
</evidence>
<reference evidence="3" key="1">
    <citation type="journal article" date="2020" name="Fungal Divers.">
        <title>Resolving the Mortierellaceae phylogeny through synthesis of multi-gene phylogenetics and phylogenomics.</title>
        <authorList>
            <person name="Vandepol N."/>
            <person name="Liber J."/>
            <person name="Desiro A."/>
            <person name="Na H."/>
            <person name="Kennedy M."/>
            <person name="Barry K."/>
            <person name="Grigoriev I.V."/>
            <person name="Miller A.N."/>
            <person name="O'Donnell K."/>
            <person name="Stajich J.E."/>
            <person name="Bonito G."/>
        </authorList>
    </citation>
    <scope>NUCLEOTIDE SEQUENCE</scope>
    <source>
        <strain evidence="3">BC1065</strain>
    </source>
</reference>
<protein>
    <submittedName>
        <fullName evidence="3">Uncharacterized protein</fullName>
    </submittedName>
</protein>
<dbReference type="EMBL" id="JAAAJB010000004">
    <property type="protein sequence ID" value="KAG0270498.1"/>
    <property type="molecule type" value="Genomic_DNA"/>
</dbReference>
<feature type="coiled-coil region" evidence="1">
    <location>
        <begin position="114"/>
        <end position="187"/>
    </location>
</feature>
<feature type="compositionally biased region" description="Low complexity" evidence="2">
    <location>
        <begin position="407"/>
        <end position="430"/>
    </location>
</feature>
<sequence>MLTRPSPSYKFARPLSMRWEDYEDWEREDAETALYQAADDDPEHTIQSLDLRSLDNYTGLNRFGRPHQRHLRYDLDFSEMAAYQRRFEGAHDANLDSDQTGILDAYRESVGEQVAKARRAMEKNRQILQSFEEELEAVQLSIDKNMEGCNAARTAVEENFWKLEDLALNLEKDRQEISKQIQTVSRDGTQAVEAVSGWQVRIDWLGQQVDNTSSYVSELVLSEQECMSFVRMLVYQNHQHAGAPLISYAVRQRIESAAPPRPISKPAIPDSPSSTTTTTTTTTAIVETATSMSEGSDRSKGKQRADSPSPAPSIAAIATPPLPPLSPLSPQQQDMTVPLHVRLSANDLSRDFSRLTVALEQRQARPTYSLFRRARSNSTGGSGVGAYHPAQLRRPFVAFPRGHQAYAQAQTQAQLQSNGRQSPSSSSKSSADNTRPLSMHEKAGTLPQLDNLTGLPKVIPLATFDAPTIPVPVAKAANVRMKRVTTASLPPVPMHSWIRFQFNKIVGSRSSKPVVIYMATKTPNR</sequence>
<keyword evidence="1" id="KW-0175">Coiled coil</keyword>
<evidence type="ECO:0000313" key="3">
    <source>
        <dbReference type="EMBL" id="KAG0270498.1"/>
    </source>
</evidence>
<accession>A0A9P6UCA9</accession>
<evidence type="ECO:0000313" key="4">
    <source>
        <dbReference type="Proteomes" id="UP000807716"/>
    </source>
</evidence>
<dbReference type="AlphaFoldDB" id="A0A9P6UCA9"/>
<gene>
    <name evidence="3" type="ORF">DFQ27_005576</name>
</gene>
<evidence type="ECO:0000256" key="2">
    <source>
        <dbReference type="SAM" id="MobiDB-lite"/>
    </source>
</evidence>
<feature type="compositionally biased region" description="Basic and acidic residues" evidence="2">
    <location>
        <begin position="295"/>
        <end position="305"/>
    </location>
</feature>
<dbReference type="OrthoDB" id="2432110at2759"/>
<feature type="region of interest" description="Disordered" evidence="2">
    <location>
        <begin position="407"/>
        <end position="438"/>
    </location>
</feature>
<proteinExistence type="predicted"/>
<name>A0A9P6UCA9_9FUNG</name>
<feature type="region of interest" description="Disordered" evidence="2">
    <location>
        <begin position="258"/>
        <end position="332"/>
    </location>
</feature>
<keyword evidence="4" id="KW-1185">Reference proteome</keyword>
<comment type="caution">
    <text evidence="3">The sequence shown here is derived from an EMBL/GenBank/DDBJ whole genome shotgun (WGS) entry which is preliminary data.</text>
</comment>